<evidence type="ECO:0000259" key="1">
    <source>
        <dbReference type="PROSITE" id="PS51186"/>
    </source>
</evidence>
<dbReference type="Gene3D" id="3.40.630.30">
    <property type="match status" value="1"/>
</dbReference>
<gene>
    <name evidence="2" type="ORF">HYN43_011065</name>
</gene>
<feature type="domain" description="N-acetyltransferase" evidence="1">
    <location>
        <begin position="1"/>
        <end position="146"/>
    </location>
</feature>
<dbReference type="CDD" id="cd04301">
    <property type="entry name" value="NAT_SF"/>
    <property type="match status" value="1"/>
</dbReference>
<dbReference type="RefSeq" id="WP_119409404.1">
    <property type="nucleotide sequence ID" value="NZ_CP032869.1"/>
</dbReference>
<sequence>MEIIAITENQLTHCAAILIEAYNAPPWNCRWTPEKAHQYLGELIDHRDFVGFMIYDENQPAGAILGHKKTWWTNKQLMIDELFVSPAHQKKGYGKKLLQFCEEYANSNQIELLVLMTNKYLPVYDFYEMAGYTLADQYVFMFKQLNT</sequence>
<dbReference type="Proteomes" id="UP000270046">
    <property type="component" value="Chromosome"/>
</dbReference>
<evidence type="ECO:0000313" key="3">
    <source>
        <dbReference type="Proteomes" id="UP000270046"/>
    </source>
</evidence>
<reference evidence="2 3" key="1">
    <citation type="submission" date="2018-10" db="EMBL/GenBank/DDBJ databases">
        <title>Genome sequencing of Mucilaginibacter sp. HYN0043.</title>
        <authorList>
            <person name="Kim M."/>
            <person name="Yi H."/>
        </authorList>
    </citation>
    <scope>NUCLEOTIDE SEQUENCE [LARGE SCALE GENOMIC DNA]</scope>
    <source>
        <strain evidence="2 3">HYN0043</strain>
    </source>
</reference>
<dbReference type="InterPro" id="IPR000182">
    <property type="entry name" value="GNAT_dom"/>
</dbReference>
<protein>
    <submittedName>
        <fullName evidence="2">GNAT family N-acetyltransferase</fullName>
    </submittedName>
</protein>
<organism evidence="2 3">
    <name type="scientific">Mucilaginibacter celer</name>
    <dbReference type="NCBI Taxonomy" id="2305508"/>
    <lineage>
        <taxon>Bacteria</taxon>
        <taxon>Pseudomonadati</taxon>
        <taxon>Bacteroidota</taxon>
        <taxon>Sphingobacteriia</taxon>
        <taxon>Sphingobacteriales</taxon>
        <taxon>Sphingobacteriaceae</taxon>
        <taxon>Mucilaginibacter</taxon>
    </lineage>
</organism>
<evidence type="ECO:0000313" key="2">
    <source>
        <dbReference type="EMBL" id="AYL95794.1"/>
    </source>
</evidence>
<dbReference type="OrthoDB" id="9792929at2"/>
<dbReference type="EMBL" id="CP032869">
    <property type="protein sequence ID" value="AYL95794.1"/>
    <property type="molecule type" value="Genomic_DNA"/>
</dbReference>
<dbReference type="InterPro" id="IPR016181">
    <property type="entry name" value="Acyl_CoA_acyltransferase"/>
</dbReference>
<name>A0A494VMD4_9SPHI</name>
<dbReference type="PROSITE" id="PS51186">
    <property type="entry name" value="GNAT"/>
    <property type="match status" value="1"/>
</dbReference>
<dbReference type="KEGG" id="muh:HYN43_011065"/>
<keyword evidence="2" id="KW-0808">Transferase</keyword>
<keyword evidence="3" id="KW-1185">Reference proteome</keyword>
<accession>A0A494VMD4</accession>
<dbReference type="GO" id="GO:0016747">
    <property type="term" value="F:acyltransferase activity, transferring groups other than amino-acyl groups"/>
    <property type="evidence" value="ECO:0007669"/>
    <property type="project" value="InterPro"/>
</dbReference>
<dbReference type="Pfam" id="PF00583">
    <property type="entry name" value="Acetyltransf_1"/>
    <property type="match status" value="1"/>
</dbReference>
<dbReference type="SUPFAM" id="SSF55729">
    <property type="entry name" value="Acyl-CoA N-acyltransferases (Nat)"/>
    <property type="match status" value="1"/>
</dbReference>
<dbReference type="AlphaFoldDB" id="A0A494VMD4"/>
<proteinExistence type="predicted"/>